<accession>A0A437QBA2</accession>
<dbReference type="AlphaFoldDB" id="A0A437QBA2"/>
<keyword evidence="1" id="KW-0472">Membrane</keyword>
<dbReference type="EMBL" id="SACQ01000002">
    <property type="protein sequence ID" value="RVU31777.1"/>
    <property type="molecule type" value="Genomic_DNA"/>
</dbReference>
<name>A0A437QBA2_9GAMM</name>
<protein>
    <submittedName>
        <fullName evidence="1">Transmembrane anchor protein</fullName>
    </submittedName>
</protein>
<keyword evidence="2" id="KW-1185">Reference proteome</keyword>
<evidence type="ECO:0000313" key="2">
    <source>
        <dbReference type="Proteomes" id="UP000282818"/>
    </source>
</evidence>
<organism evidence="1 2">
    <name type="scientific">Neptunomonas marina</name>
    <dbReference type="NCBI Taxonomy" id="1815562"/>
    <lineage>
        <taxon>Bacteria</taxon>
        <taxon>Pseudomonadati</taxon>
        <taxon>Pseudomonadota</taxon>
        <taxon>Gammaproteobacteria</taxon>
        <taxon>Oceanospirillales</taxon>
        <taxon>Oceanospirillaceae</taxon>
        <taxon>Neptunomonas</taxon>
    </lineage>
</organism>
<reference evidence="1 2" key="1">
    <citation type="submission" date="2019-01" db="EMBL/GenBank/DDBJ databases">
        <authorList>
            <person name="Chen W.-M."/>
        </authorList>
    </citation>
    <scope>NUCLEOTIDE SEQUENCE [LARGE SCALE GENOMIC DNA]</scope>
    <source>
        <strain evidence="1 2">HPM-16</strain>
    </source>
</reference>
<sequence>MFNTHIPSTAELPSTKQLIKSTLLALVAAIVLLITVVLPAEYAIDPTGIGRVIGLTEMGEIREQLAAETAADEQSATATAPQRAVELAPTIAEPKPTSLQPLPTMAKPSTVQEVATAQPTPPTPVWRDTTTVTLTPGQGTEIKMTMRKGEVAQFEWQSPEGPLNFDTHGEGPEGSISYKKGRGVAGEAGELTAAFDGNHGWFFRNRNPQTVTFTLNTKGSYLVLKRTK</sequence>
<evidence type="ECO:0000313" key="1">
    <source>
        <dbReference type="EMBL" id="RVU31777.1"/>
    </source>
</evidence>
<dbReference type="Proteomes" id="UP000282818">
    <property type="component" value="Unassembled WGS sequence"/>
</dbReference>
<gene>
    <name evidence="1" type="ORF">EOE65_07300</name>
</gene>
<proteinExistence type="predicted"/>
<comment type="caution">
    <text evidence="1">The sequence shown here is derived from an EMBL/GenBank/DDBJ whole genome shotgun (WGS) entry which is preliminary data.</text>
</comment>
<dbReference type="RefSeq" id="WP_127693636.1">
    <property type="nucleotide sequence ID" value="NZ_SACQ01000002.1"/>
</dbReference>
<keyword evidence="1" id="KW-0812">Transmembrane</keyword>